<dbReference type="PANTHER" id="PTHR10838">
    <property type="entry name" value="SYNAPTOGYRIN"/>
    <property type="match status" value="1"/>
</dbReference>
<comment type="similarity">
    <text evidence="2">Belongs to the synaptogyrin family.</text>
</comment>
<sequence>MEGQAYGAGMAGGSFDAIAFIKKPSVILRLFSLLFSIIVFGCISSPVGGYYEGQCVYNNDPNACNYGIAIGVIAFMACIVFLILEALFENLSSVQQRKMVVMADMAFSGFWTFLWFVGFCYLTNQWSKSNHPDTVNVSNPQAAIAFSFFSIGTWVSF</sequence>
<evidence type="ECO:0000256" key="2">
    <source>
        <dbReference type="ARBA" id="ARBA00010252"/>
    </source>
</evidence>
<dbReference type="KEGG" id="lak:106178762"/>
<dbReference type="AlphaFoldDB" id="A0A2R2MN36"/>
<evidence type="ECO:0000256" key="4">
    <source>
        <dbReference type="ARBA" id="ARBA00022989"/>
    </source>
</evidence>
<evidence type="ECO:0000313" key="9">
    <source>
        <dbReference type="Proteomes" id="UP000085678"/>
    </source>
</evidence>
<evidence type="ECO:0000256" key="3">
    <source>
        <dbReference type="ARBA" id="ARBA00022692"/>
    </source>
</evidence>
<dbReference type="Proteomes" id="UP000085678">
    <property type="component" value="Unplaced"/>
</dbReference>
<gene>
    <name evidence="10" type="primary">LOC106178762</name>
</gene>
<dbReference type="PROSITE" id="PS51225">
    <property type="entry name" value="MARVEL"/>
    <property type="match status" value="1"/>
</dbReference>
<keyword evidence="5 6" id="KW-0472">Membrane</keyword>
<dbReference type="GO" id="GO:0031594">
    <property type="term" value="C:neuromuscular junction"/>
    <property type="evidence" value="ECO:0007669"/>
    <property type="project" value="TreeGrafter"/>
</dbReference>
<evidence type="ECO:0000256" key="1">
    <source>
        <dbReference type="ARBA" id="ARBA00004141"/>
    </source>
</evidence>
<evidence type="ECO:0000259" key="8">
    <source>
        <dbReference type="PROSITE" id="PS51225"/>
    </source>
</evidence>
<dbReference type="InterPro" id="IPR016579">
    <property type="entry name" value="Synaptogyrin"/>
</dbReference>
<dbReference type="STRING" id="7574.A0A2R2MN36"/>
<feature type="transmembrane region" description="Helical" evidence="7">
    <location>
        <begin position="26"/>
        <end position="46"/>
    </location>
</feature>
<comment type="subcellular location">
    <subcellularLocation>
        <location evidence="1">Membrane</location>
        <topology evidence="1">Multi-pass membrane protein</topology>
    </subcellularLocation>
</comment>
<evidence type="ECO:0000256" key="5">
    <source>
        <dbReference type="ARBA" id="ARBA00023136"/>
    </source>
</evidence>
<accession>A0A2R2MN36</accession>
<dbReference type="RefSeq" id="XP_023931626.1">
    <property type="nucleotide sequence ID" value="XM_024075858.1"/>
</dbReference>
<keyword evidence="3 6" id="KW-0812">Transmembrane</keyword>
<reference evidence="10" key="1">
    <citation type="submission" date="2025-08" db="UniProtKB">
        <authorList>
            <consortium name="RefSeq"/>
        </authorList>
    </citation>
    <scope>IDENTIFICATION</scope>
    <source>
        <tissue evidence="10">Gonads</tissue>
    </source>
</reference>
<proteinExistence type="inferred from homology"/>
<protein>
    <submittedName>
        <fullName evidence="10">Synaptogyrin-1</fullName>
    </submittedName>
</protein>
<dbReference type="PANTHER" id="PTHR10838:SF20">
    <property type="entry name" value="SYNAPTOGYRIN"/>
    <property type="match status" value="1"/>
</dbReference>
<organism evidence="9 10">
    <name type="scientific">Lingula anatina</name>
    <name type="common">Brachiopod</name>
    <name type="synonym">Lingula unguis</name>
    <dbReference type="NCBI Taxonomy" id="7574"/>
    <lineage>
        <taxon>Eukaryota</taxon>
        <taxon>Metazoa</taxon>
        <taxon>Spiralia</taxon>
        <taxon>Lophotrochozoa</taxon>
        <taxon>Brachiopoda</taxon>
        <taxon>Linguliformea</taxon>
        <taxon>Lingulata</taxon>
        <taxon>Lingulida</taxon>
        <taxon>Linguloidea</taxon>
        <taxon>Lingulidae</taxon>
        <taxon>Lingula</taxon>
    </lineage>
</organism>
<dbReference type="GeneID" id="106178762"/>
<feature type="transmembrane region" description="Helical" evidence="7">
    <location>
        <begin position="100"/>
        <end position="124"/>
    </location>
</feature>
<dbReference type="Pfam" id="PF01284">
    <property type="entry name" value="MARVEL"/>
    <property type="match status" value="1"/>
</dbReference>
<feature type="transmembrane region" description="Helical" evidence="7">
    <location>
        <begin position="66"/>
        <end position="88"/>
    </location>
</feature>
<dbReference type="InParanoid" id="A0A2R2MN36"/>
<keyword evidence="9" id="KW-1185">Reference proteome</keyword>
<evidence type="ECO:0000256" key="7">
    <source>
        <dbReference type="SAM" id="Phobius"/>
    </source>
</evidence>
<dbReference type="OrthoDB" id="10041611at2759"/>
<dbReference type="InterPro" id="IPR008253">
    <property type="entry name" value="Marvel"/>
</dbReference>
<dbReference type="FunCoup" id="A0A2R2MN36">
    <property type="interactions" value="94"/>
</dbReference>
<feature type="domain" description="MARVEL" evidence="8">
    <location>
        <begin position="20"/>
        <end position="157"/>
    </location>
</feature>
<evidence type="ECO:0000313" key="10">
    <source>
        <dbReference type="RefSeq" id="XP_023931626.1"/>
    </source>
</evidence>
<dbReference type="GO" id="GO:0030672">
    <property type="term" value="C:synaptic vesicle membrane"/>
    <property type="evidence" value="ECO:0007669"/>
    <property type="project" value="TreeGrafter"/>
</dbReference>
<evidence type="ECO:0000256" key="6">
    <source>
        <dbReference type="PROSITE-ProRule" id="PRU00581"/>
    </source>
</evidence>
<keyword evidence="4 7" id="KW-1133">Transmembrane helix</keyword>
<name>A0A2R2MN36_LINAN</name>